<evidence type="ECO:0000313" key="2">
    <source>
        <dbReference type="Proteomes" id="UP000740926"/>
    </source>
</evidence>
<name>A0A9P6XN18_9FUNG</name>
<dbReference type="Proteomes" id="UP000740926">
    <property type="component" value="Unassembled WGS sequence"/>
</dbReference>
<evidence type="ECO:0000313" key="1">
    <source>
        <dbReference type="EMBL" id="KAG1529222.1"/>
    </source>
</evidence>
<reference evidence="1 2" key="1">
    <citation type="journal article" date="2020" name="Microb. Genom.">
        <title>Genetic diversity of clinical and environmental Mucorales isolates obtained from an investigation of mucormycosis cases among solid organ transplant recipients.</title>
        <authorList>
            <person name="Nguyen M.H."/>
            <person name="Kaul D."/>
            <person name="Muto C."/>
            <person name="Cheng S.J."/>
            <person name="Richter R.A."/>
            <person name="Bruno V.M."/>
            <person name="Liu G."/>
            <person name="Beyhan S."/>
            <person name="Sundermann A.J."/>
            <person name="Mounaud S."/>
            <person name="Pasculle A.W."/>
            <person name="Nierman W.C."/>
            <person name="Driscoll E."/>
            <person name="Cumbie R."/>
            <person name="Clancy C.J."/>
            <person name="Dupont C.L."/>
        </authorList>
    </citation>
    <scope>NUCLEOTIDE SEQUENCE [LARGE SCALE GENOMIC DNA]</scope>
    <source>
        <strain evidence="1 2">GL24</strain>
    </source>
</reference>
<protein>
    <submittedName>
        <fullName evidence="1">Uncharacterized protein</fullName>
    </submittedName>
</protein>
<dbReference type="AlphaFoldDB" id="A0A9P6XN18"/>
<proteinExistence type="predicted"/>
<comment type="caution">
    <text evidence="1">The sequence shown here is derived from an EMBL/GenBank/DDBJ whole genome shotgun (WGS) entry which is preliminary data.</text>
</comment>
<dbReference type="EMBL" id="JAANIU010015918">
    <property type="protein sequence ID" value="KAG1529222.1"/>
    <property type="molecule type" value="Genomic_DNA"/>
</dbReference>
<gene>
    <name evidence="1" type="ORF">G6F50_018143</name>
</gene>
<organism evidence="1 2">
    <name type="scientific">Rhizopus delemar</name>
    <dbReference type="NCBI Taxonomy" id="936053"/>
    <lineage>
        <taxon>Eukaryota</taxon>
        <taxon>Fungi</taxon>
        <taxon>Fungi incertae sedis</taxon>
        <taxon>Mucoromycota</taxon>
        <taxon>Mucoromycotina</taxon>
        <taxon>Mucoromycetes</taxon>
        <taxon>Mucorales</taxon>
        <taxon>Mucorineae</taxon>
        <taxon>Rhizopodaceae</taxon>
        <taxon>Rhizopus</taxon>
    </lineage>
</organism>
<accession>A0A9P6XN18</accession>
<sequence>MAASASMPPTPQPSTPMPLIIGVWLSVPLIMSGCRAPSSPWQTTVANCSRLIVCMMPVPGGWMRTFDSALDAQRRKR</sequence>
<keyword evidence="2" id="KW-1185">Reference proteome</keyword>